<protein>
    <submittedName>
        <fullName evidence="1">Uncharacterized protein</fullName>
    </submittedName>
</protein>
<sequence>MLQDRRLALKRIARESEPYEIGTQYHRNFIGGLFSEISHLRSGQPVHTDDEDQLPIDANSLSRSWRLQLLTAQQSVSHCTMHFDVHHVDLS</sequence>
<evidence type="ECO:0000313" key="1">
    <source>
        <dbReference type="EMBL" id="KUM55801.1"/>
    </source>
</evidence>
<comment type="caution">
    <text evidence="1">The sequence shown here is derived from an EMBL/GenBank/DDBJ whole genome shotgun (WGS) entry which is preliminary data.</text>
</comment>
<dbReference type="AlphaFoldDB" id="A0A101M859"/>
<name>A0A101M859_PENFR</name>
<keyword evidence="2" id="KW-1185">Reference proteome</keyword>
<proteinExistence type="predicted"/>
<reference evidence="1 2" key="1">
    <citation type="submission" date="2015-10" db="EMBL/GenBank/DDBJ databases">
        <title>Genome sequencing of Penicillium freii.</title>
        <authorList>
            <person name="Nguyen H.D."/>
            <person name="Visagie C.M."/>
            <person name="Seifert K.A."/>
        </authorList>
    </citation>
    <scope>NUCLEOTIDE SEQUENCE [LARGE SCALE GENOMIC DNA]</scope>
    <source>
        <strain evidence="1 2">DAOM 242723</strain>
    </source>
</reference>
<dbReference type="Proteomes" id="UP000055045">
    <property type="component" value="Unassembled WGS sequence"/>
</dbReference>
<accession>A0A101M859</accession>
<organism evidence="1 2">
    <name type="scientific">Penicillium freii</name>
    <dbReference type="NCBI Taxonomy" id="48697"/>
    <lineage>
        <taxon>Eukaryota</taxon>
        <taxon>Fungi</taxon>
        <taxon>Dikarya</taxon>
        <taxon>Ascomycota</taxon>
        <taxon>Pezizomycotina</taxon>
        <taxon>Eurotiomycetes</taxon>
        <taxon>Eurotiomycetidae</taxon>
        <taxon>Eurotiales</taxon>
        <taxon>Aspergillaceae</taxon>
        <taxon>Penicillium</taxon>
    </lineage>
</organism>
<dbReference type="EMBL" id="LLXE01000637">
    <property type="protein sequence ID" value="KUM55801.1"/>
    <property type="molecule type" value="Genomic_DNA"/>
</dbReference>
<evidence type="ECO:0000313" key="2">
    <source>
        <dbReference type="Proteomes" id="UP000055045"/>
    </source>
</evidence>
<gene>
    <name evidence="1" type="ORF">ACN42_g11437</name>
</gene>